<dbReference type="InterPro" id="IPR025004">
    <property type="entry name" value="SenN/SenS"/>
</dbReference>
<evidence type="ECO:0000313" key="1">
    <source>
        <dbReference type="EMBL" id="MFD1608175.1"/>
    </source>
</evidence>
<dbReference type="Proteomes" id="UP001597221">
    <property type="component" value="Unassembled WGS sequence"/>
</dbReference>
<proteinExistence type="predicted"/>
<protein>
    <submittedName>
        <fullName evidence="1">FbpB family small basic protein</fullName>
    </submittedName>
</protein>
<dbReference type="Pfam" id="PF13040">
    <property type="entry name" value="Fur_reg_FbpB"/>
    <property type="match status" value="1"/>
</dbReference>
<evidence type="ECO:0000313" key="2">
    <source>
        <dbReference type="Proteomes" id="UP001597221"/>
    </source>
</evidence>
<dbReference type="RefSeq" id="WP_251512512.1">
    <property type="nucleotide sequence ID" value="NZ_JAMBON010000006.1"/>
</dbReference>
<accession>A0ABW4HSN7</accession>
<keyword evidence="2" id="KW-1185">Reference proteome</keyword>
<reference evidence="2" key="1">
    <citation type="journal article" date="2019" name="Int. J. Syst. Evol. Microbiol.">
        <title>The Global Catalogue of Microorganisms (GCM) 10K type strain sequencing project: providing services to taxonomists for standard genome sequencing and annotation.</title>
        <authorList>
            <consortium name="The Broad Institute Genomics Platform"/>
            <consortium name="The Broad Institute Genome Sequencing Center for Infectious Disease"/>
            <person name="Wu L."/>
            <person name="Ma J."/>
        </authorList>
    </citation>
    <scope>NUCLEOTIDE SEQUENCE [LARGE SCALE GENOMIC DNA]</scope>
    <source>
        <strain evidence="2">CGMCC 1.12376</strain>
    </source>
</reference>
<sequence length="56" mass="6933">MRPKRLSFEQLVNQNIRELLDDENSLNQLEMRIEKRHEALTRKKRDQDAEFYSNER</sequence>
<comment type="caution">
    <text evidence="1">The sequence shown here is derived from an EMBL/GenBank/DDBJ whole genome shotgun (WGS) entry which is preliminary data.</text>
</comment>
<name>A0ABW4HSN7_9BACI</name>
<organism evidence="1 2">
    <name type="scientific">Oceanobacillus luteolus</name>
    <dbReference type="NCBI Taxonomy" id="1274358"/>
    <lineage>
        <taxon>Bacteria</taxon>
        <taxon>Bacillati</taxon>
        <taxon>Bacillota</taxon>
        <taxon>Bacilli</taxon>
        <taxon>Bacillales</taxon>
        <taxon>Bacillaceae</taxon>
        <taxon>Oceanobacillus</taxon>
    </lineage>
</organism>
<gene>
    <name evidence="1" type="ORF">ACFSBH_10955</name>
</gene>
<dbReference type="EMBL" id="JBHUDE010000047">
    <property type="protein sequence ID" value="MFD1608175.1"/>
    <property type="molecule type" value="Genomic_DNA"/>
</dbReference>